<reference evidence="4 5" key="1">
    <citation type="submission" date="2017-11" db="EMBL/GenBank/DDBJ databases">
        <title>Draft genome sequence of magnetotactic bacterium Magnetospirillum kuznetsovii LBB-42.</title>
        <authorList>
            <person name="Grouzdev D.S."/>
            <person name="Rysina M.S."/>
            <person name="Baslerov R.V."/>
            <person name="Koziaeva V."/>
        </authorList>
    </citation>
    <scope>NUCLEOTIDE SEQUENCE [LARGE SCALE GENOMIC DNA]</scope>
    <source>
        <strain evidence="4 5">LBB-42</strain>
    </source>
</reference>
<evidence type="ECO:0000313" key="5">
    <source>
        <dbReference type="Proteomes" id="UP000251075"/>
    </source>
</evidence>
<dbReference type="EMBL" id="PGTO01000023">
    <property type="protein sequence ID" value="RAU20413.1"/>
    <property type="molecule type" value="Genomic_DNA"/>
</dbReference>
<dbReference type="InterPro" id="IPR006665">
    <property type="entry name" value="OmpA-like"/>
</dbReference>
<dbReference type="Gene3D" id="3.30.1330.60">
    <property type="entry name" value="OmpA-like domain"/>
    <property type="match status" value="1"/>
</dbReference>
<dbReference type="OrthoDB" id="8448151at2"/>
<organism evidence="4 5">
    <name type="scientific">Paramagnetospirillum kuznetsovii</name>
    <dbReference type="NCBI Taxonomy" id="2053833"/>
    <lineage>
        <taxon>Bacteria</taxon>
        <taxon>Pseudomonadati</taxon>
        <taxon>Pseudomonadota</taxon>
        <taxon>Alphaproteobacteria</taxon>
        <taxon>Rhodospirillales</taxon>
        <taxon>Magnetospirillaceae</taxon>
        <taxon>Paramagnetospirillum</taxon>
    </lineage>
</organism>
<feature type="signal peptide" evidence="2">
    <location>
        <begin position="1"/>
        <end position="25"/>
    </location>
</feature>
<gene>
    <name evidence="4" type="ORF">CU669_18340</name>
</gene>
<evidence type="ECO:0000313" key="4">
    <source>
        <dbReference type="EMBL" id="RAU20413.1"/>
    </source>
</evidence>
<dbReference type="InterPro" id="IPR036737">
    <property type="entry name" value="OmpA-like_sf"/>
</dbReference>
<comment type="caution">
    <text evidence="4">The sequence shown here is derived from an EMBL/GenBank/DDBJ whole genome shotgun (WGS) entry which is preliminary data.</text>
</comment>
<protein>
    <submittedName>
        <fullName evidence="4">Lysophospholipase</fullName>
    </submittedName>
</protein>
<accession>A0A364NTJ7</accession>
<evidence type="ECO:0000259" key="3">
    <source>
        <dbReference type="PROSITE" id="PS51123"/>
    </source>
</evidence>
<dbReference type="PROSITE" id="PS51123">
    <property type="entry name" value="OMPA_2"/>
    <property type="match status" value="1"/>
</dbReference>
<keyword evidence="5" id="KW-1185">Reference proteome</keyword>
<feature type="domain" description="OmpA-like" evidence="3">
    <location>
        <begin position="269"/>
        <end position="377"/>
    </location>
</feature>
<dbReference type="GO" id="GO:0016020">
    <property type="term" value="C:membrane"/>
    <property type="evidence" value="ECO:0007669"/>
    <property type="project" value="UniProtKB-UniRule"/>
</dbReference>
<evidence type="ECO:0000256" key="2">
    <source>
        <dbReference type="SAM" id="SignalP"/>
    </source>
</evidence>
<dbReference type="AlphaFoldDB" id="A0A364NTJ7"/>
<dbReference type="SUPFAM" id="SSF103088">
    <property type="entry name" value="OmpA-like"/>
    <property type="match status" value="1"/>
</dbReference>
<keyword evidence="2" id="KW-0732">Signal</keyword>
<name>A0A364NTJ7_9PROT</name>
<feature type="chain" id="PRO_5016875899" evidence="2">
    <location>
        <begin position="26"/>
        <end position="377"/>
    </location>
</feature>
<evidence type="ECO:0000256" key="1">
    <source>
        <dbReference type="PROSITE-ProRule" id="PRU00473"/>
    </source>
</evidence>
<dbReference type="Proteomes" id="UP000251075">
    <property type="component" value="Unassembled WGS sequence"/>
</dbReference>
<sequence length="377" mass="38541">MTRGSRLMVLALGAAACLGASSASAQMVIGESQSNVEINWSVLDKLGPEPTLPGLLTRKVAPPAKPKPITKQGVAFKPYGKAEGPAMATVAKPPKPAKIAVEKISAPEPVAAPQPAPVVAKAPVMPKAPVEAYKADAIPGVPPAEKVTVSAQPPKPPKVEVANEVAPPAKAAAEPKVKAAVVPPTAPAVAPEKPAPAPSAVQFVKAPEPPPAPPPAPVVVAAPPPPPPPPVPAPVVAPAPPVVAAPPVPVVQPPSVPPQQLAAMPPPAPASIRKGDNASVIFALESSHLPDGSRGDLDRIAQKMERDEAITLQLLAYAAGDEANASKARRLSLSRALEVRKYLMEMGVRSTRIEVRALGNKIEGSPADRVDVVMAVR</sequence>
<proteinExistence type="predicted"/>
<dbReference type="Pfam" id="PF00691">
    <property type="entry name" value="OmpA"/>
    <property type="match status" value="1"/>
</dbReference>
<keyword evidence="1" id="KW-0472">Membrane</keyword>
<dbReference type="PROSITE" id="PS51257">
    <property type="entry name" value="PROKAR_LIPOPROTEIN"/>
    <property type="match status" value="1"/>
</dbReference>